<dbReference type="PIRSF" id="PIRSF006305">
    <property type="entry name" value="Maf"/>
    <property type="match status" value="1"/>
</dbReference>
<accession>A0A7T5URA0</accession>
<dbReference type="EMBL" id="CP066690">
    <property type="protein sequence ID" value="QQG45276.1"/>
    <property type="molecule type" value="Genomic_DNA"/>
</dbReference>
<dbReference type="PANTHER" id="PTHR43213">
    <property type="entry name" value="BIFUNCTIONAL DTTP/UTP PYROPHOSPHATASE/METHYLTRANSFERASE PROTEIN-RELATED"/>
    <property type="match status" value="1"/>
</dbReference>
<evidence type="ECO:0000256" key="2">
    <source>
        <dbReference type="ARBA" id="ARBA00004496"/>
    </source>
</evidence>
<feature type="site" description="Important for substrate specificity" evidence="6">
    <location>
        <position position="12"/>
    </location>
</feature>
<dbReference type="HAMAP" id="MF_00528">
    <property type="entry name" value="Maf"/>
    <property type="match status" value="1"/>
</dbReference>
<dbReference type="EC" id="3.6.1.9" evidence="6"/>
<proteinExistence type="inferred from homology"/>
<feature type="active site" description="Proton acceptor" evidence="6">
    <location>
        <position position="69"/>
    </location>
</feature>
<sequence length="191" mass="21219">MKTIILASTSLRRKEFLEKLGLKFKVVESGYKENMNLPLSPPSLARFLSKEKARAVIKRFPQSLVIAADTVVVCRGQIIGKPRTKKEAVRMLRLLSGRYNFVFTGFTVIDGAKQKTVTRVVKTKVYFRKLAPSEIKAYVRSGEPFGKAGAYAIQGLGAIFIKKIEGDYSNVVGLPLHVLSAVLKKFNVSIL</sequence>
<dbReference type="Pfam" id="PF02545">
    <property type="entry name" value="Maf"/>
    <property type="match status" value="1"/>
</dbReference>
<evidence type="ECO:0000256" key="3">
    <source>
        <dbReference type="ARBA" id="ARBA00022490"/>
    </source>
</evidence>
<dbReference type="Gene3D" id="3.90.950.10">
    <property type="match status" value="1"/>
</dbReference>
<dbReference type="GO" id="GO:0047429">
    <property type="term" value="F:nucleoside triphosphate diphosphatase activity"/>
    <property type="evidence" value="ECO:0007669"/>
    <property type="project" value="UniProtKB-EC"/>
</dbReference>
<feature type="site" description="Important for substrate specificity" evidence="6">
    <location>
        <position position="70"/>
    </location>
</feature>
<name>A0A7T5URA0_9BACT</name>
<comment type="similarity">
    <text evidence="6">Belongs to the Maf family. YhdE subfamily.</text>
</comment>
<comment type="catalytic activity">
    <reaction evidence="6">
        <text>UTP + H2O = UMP + diphosphate + H(+)</text>
        <dbReference type="Rhea" id="RHEA:29395"/>
        <dbReference type="ChEBI" id="CHEBI:15377"/>
        <dbReference type="ChEBI" id="CHEBI:15378"/>
        <dbReference type="ChEBI" id="CHEBI:33019"/>
        <dbReference type="ChEBI" id="CHEBI:46398"/>
        <dbReference type="ChEBI" id="CHEBI:57865"/>
        <dbReference type="EC" id="3.6.1.9"/>
    </reaction>
</comment>
<comment type="cofactor">
    <cofactor evidence="1 6">
        <name>a divalent metal cation</name>
        <dbReference type="ChEBI" id="CHEBI:60240"/>
    </cofactor>
</comment>
<dbReference type="InterPro" id="IPR029001">
    <property type="entry name" value="ITPase-like_fam"/>
</dbReference>
<comment type="catalytic activity">
    <reaction evidence="6">
        <text>dTTP + H2O = dTMP + diphosphate + H(+)</text>
        <dbReference type="Rhea" id="RHEA:28534"/>
        <dbReference type="ChEBI" id="CHEBI:15377"/>
        <dbReference type="ChEBI" id="CHEBI:15378"/>
        <dbReference type="ChEBI" id="CHEBI:33019"/>
        <dbReference type="ChEBI" id="CHEBI:37568"/>
        <dbReference type="ChEBI" id="CHEBI:63528"/>
        <dbReference type="EC" id="3.6.1.9"/>
    </reaction>
</comment>
<gene>
    <name evidence="7" type="primary">maf</name>
    <name evidence="7" type="ORF">HYW89_04755</name>
</gene>
<dbReference type="PANTHER" id="PTHR43213:SF5">
    <property type="entry name" value="BIFUNCTIONAL DTTP_UTP PYROPHOSPHATASE_METHYLTRANSFERASE PROTEIN-RELATED"/>
    <property type="match status" value="1"/>
</dbReference>
<feature type="site" description="Important for substrate specificity" evidence="6">
    <location>
        <position position="154"/>
    </location>
</feature>
<evidence type="ECO:0000256" key="6">
    <source>
        <dbReference type="HAMAP-Rule" id="MF_00528"/>
    </source>
</evidence>
<evidence type="ECO:0000313" key="7">
    <source>
        <dbReference type="EMBL" id="QQG45276.1"/>
    </source>
</evidence>
<keyword evidence="4 6" id="KW-0378">Hydrolase</keyword>
<dbReference type="SUPFAM" id="SSF52972">
    <property type="entry name" value="ITPase-like"/>
    <property type="match status" value="1"/>
</dbReference>
<dbReference type="FunFam" id="3.90.950.10:FF:000005">
    <property type="entry name" value="7-methyl-GTP pyrophosphatase"/>
    <property type="match status" value="1"/>
</dbReference>
<dbReference type="GO" id="GO:0005737">
    <property type="term" value="C:cytoplasm"/>
    <property type="evidence" value="ECO:0007669"/>
    <property type="project" value="UniProtKB-SubCell"/>
</dbReference>
<dbReference type="Proteomes" id="UP000595618">
    <property type="component" value="Chromosome"/>
</dbReference>
<protein>
    <recommendedName>
        <fullName evidence="6">dTTP/UTP pyrophosphatase</fullName>
        <shortName evidence="6">dTTPase/UTPase</shortName>
        <ecNumber evidence="6">3.6.1.9</ecNumber>
    </recommendedName>
    <alternativeName>
        <fullName evidence="6">Nucleoside triphosphate pyrophosphatase</fullName>
    </alternativeName>
    <alternativeName>
        <fullName evidence="6">Nucleotide pyrophosphatase</fullName>
        <shortName evidence="6">Nucleotide PPase</shortName>
    </alternativeName>
</protein>
<dbReference type="CDD" id="cd00555">
    <property type="entry name" value="Maf"/>
    <property type="match status" value="1"/>
</dbReference>
<evidence type="ECO:0000313" key="8">
    <source>
        <dbReference type="Proteomes" id="UP000595618"/>
    </source>
</evidence>
<keyword evidence="3 6" id="KW-0963">Cytoplasm</keyword>
<evidence type="ECO:0000256" key="1">
    <source>
        <dbReference type="ARBA" id="ARBA00001968"/>
    </source>
</evidence>
<dbReference type="NCBIfam" id="TIGR00172">
    <property type="entry name" value="maf"/>
    <property type="match status" value="1"/>
</dbReference>
<evidence type="ECO:0000256" key="4">
    <source>
        <dbReference type="ARBA" id="ARBA00022801"/>
    </source>
</evidence>
<comment type="subcellular location">
    <subcellularLocation>
        <location evidence="2 6">Cytoplasm</location>
    </subcellularLocation>
</comment>
<comment type="caution">
    <text evidence="6">Lacks conserved residue(s) required for the propagation of feature annotation.</text>
</comment>
<organism evidence="7 8">
    <name type="scientific">Candidatus Sungiibacteriota bacterium</name>
    <dbReference type="NCBI Taxonomy" id="2750080"/>
    <lineage>
        <taxon>Bacteria</taxon>
        <taxon>Candidatus Sungiibacteriota</taxon>
    </lineage>
</organism>
<dbReference type="AlphaFoldDB" id="A0A7T5URA0"/>
<reference evidence="7 8" key="1">
    <citation type="submission" date="2020-07" db="EMBL/GenBank/DDBJ databases">
        <title>Huge and variable diversity of episymbiotic CPR bacteria and DPANN archaea in groundwater ecosystems.</title>
        <authorList>
            <person name="He C.Y."/>
            <person name="Keren R."/>
            <person name="Whittaker M."/>
            <person name="Farag I.F."/>
            <person name="Doudna J."/>
            <person name="Cate J.H.D."/>
            <person name="Banfield J.F."/>
        </authorList>
    </citation>
    <scope>NUCLEOTIDE SEQUENCE [LARGE SCALE GENOMIC DNA]</scope>
    <source>
        <strain evidence="7">NC_groundwater_541_Ag_S-0.1um_46_50</strain>
    </source>
</reference>
<keyword evidence="5 6" id="KW-0546">Nucleotide metabolism</keyword>
<dbReference type="GO" id="GO:0009117">
    <property type="term" value="P:nucleotide metabolic process"/>
    <property type="evidence" value="ECO:0007669"/>
    <property type="project" value="UniProtKB-KW"/>
</dbReference>
<comment type="function">
    <text evidence="6">Nucleoside triphosphate pyrophosphatase that hydrolyzes dTTP and UTP. May have a dual role in cell division arrest and in preventing the incorporation of modified nucleotides into cellular nucleic acids.</text>
</comment>
<dbReference type="InterPro" id="IPR003697">
    <property type="entry name" value="Maf-like"/>
</dbReference>
<evidence type="ECO:0000256" key="5">
    <source>
        <dbReference type="ARBA" id="ARBA00023080"/>
    </source>
</evidence>